<feature type="transmembrane region" description="Helical" evidence="2">
    <location>
        <begin position="204"/>
        <end position="224"/>
    </location>
</feature>
<dbReference type="EMBL" id="KQ989998">
    <property type="protein sequence ID" value="KZV53927.1"/>
    <property type="molecule type" value="Genomic_DNA"/>
</dbReference>
<protein>
    <submittedName>
        <fullName evidence="3">Uncharacterized protein</fullName>
    </submittedName>
</protein>
<dbReference type="Proteomes" id="UP000250235">
    <property type="component" value="Unassembled WGS sequence"/>
</dbReference>
<feature type="region of interest" description="Disordered" evidence="1">
    <location>
        <begin position="46"/>
        <end position="67"/>
    </location>
</feature>
<sequence length="229" mass="25378">MLRAALGHTPAASHATHGAGCASQWLNVIILAGHLKRSLARRSSTAARRSGHHFATSARLPASSGDARQSCMSRPPCARICAQRHPTSCNHLREIGWPWPATLREIGGVRPILNSTFFFCFSDLKFEMLDTIWQYCIDQIRNLGSDTTDGEPRRIRITPSDEAAEEQKFGNYLESPNEGSSIDHQVTIYLHAQNITMFPTNETWYFASQILVSISGGLILILTAQSTRN</sequence>
<proteinExistence type="predicted"/>
<organism evidence="3 4">
    <name type="scientific">Dorcoceras hygrometricum</name>
    <dbReference type="NCBI Taxonomy" id="472368"/>
    <lineage>
        <taxon>Eukaryota</taxon>
        <taxon>Viridiplantae</taxon>
        <taxon>Streptophyta</taxon>
        <taxon>Embryophyta</taxon>
        <taxon>Tracheophyta</taxon>
        <taxon>Spermatophyta</taxon>
        <taxon>Magnoliopsida</taxon>
        <taxon>eudicotyledons</taxon>
        <taxon>Gunneridae</taxon>
        <taxon>Pentapetalae</taxon>
        <taxon>asterids</taxon>
        <taxon>lamiids</taxon>
        <taxon>Lamiales</taxon>
        <taxon>Gesneriaceae</taxon>
        <taxon>Didymocarpoideae</taxon>
        <taxon>Trichosporeae</taxon>
        <taxon>Loxocarpinae</taxon>
        <taxon>Dorcoceras</taxon>
    </lineage>
</organism>
<keyword evidence="4" id="KW-1185">Reference proteome</keyword>
<accession>A0A2Z7D4R7</accession>
<gene>
    <name evidence="3" type="ORF">F511_44679</name>
</gene>
<evidence type="ECO:0000256" key="1">
    <source>
        <dbReference type="SAM" id="MobiDB-lite"/>
    </source>
</evidence>
<keyword evidence="2" id="KW-1133">Transmembrane helix</keyword>
<evidence type="ECO:0000256" key="2">
    <source>
        <dbReference type="SAM" id="Phobius"/>
    </source>
</evidence>
<evidence type="ECO:0000313" key="4">
    <source>
        <dbReference type="Proteomes" id="UP000250235"/>
    </source>
</evidence>
<keyword evidence="2" id="KW-0812">Transmembrane</keyword>
<evidence type="ECO:0000313" key="3">
    <source>
        <dbReference type="EMBL" id="KZV53927.1"/>
    </source>
</evidence>
<reference evidence="3 4" key="1">
    <citation type="journal article" date="2015" name="Proc. Natl. Acad. Sci. U.S.A.">
        <title>The resurrection genome of Boea hygrometrica: A blueprint for survival of dehydration.</title>
        <authorList>
            <person name="Xiao L."/>
            <person name="Yang G."/>
            <person name="Zhang L."/>
            <person name="Yang X."/>
            <person name="Zhao S."/>
            <person name="Ji Z."/>
            <person name="Zhou Q."/>
            <person name="Hu M."/>
            <person name="Wang Y."/>
            <person name="Chen M."/>
            <person name="Xu Y."/>
            <person name="Jin H."/>
            <person name="Xiao X."/>
            <person name="Hu G."/>
            <person name="Bao F."/>
            <person name="Hu Y."/>
            <person name="Wan P."/>
            <person name="Li L."/>
            <person name="Deng X."/>
            <person name="Kuang T."/>
            <person name="Xiang C."/>
            <person name="Zhu J.K."/>
            <person name="Oliver M.J."/>
            <person name="He Y."/>
        </authorList>
    </citation>
    <scope>NUCLEOTIDE SEQUENCE [LARGE SCALE GENOMIC DNA]</scope>
    <source>
        <strain evidence="4">cv. XS01</strain>
    </source>
</reference>
<name>A0A2Z7D4R7_9LAMI</name>
<keyword evidence="2" id="KW-0472">Membrane</keyword>
<dbReference type="AlphaFoldDB" id="A0A2Z7D4R7"/>